<reference evidence="2" key="2">
    <citation type="submission" date="2015-01" db="EMBL/GenBank/DDBJ databases">
        <title>Evolutionary Origins and Diversification of the Mycorrhizal Mutualists.</title>
        <authorList>
            <consortium name="DOE Joint Genome Institute"/>
            <consortium name="Mycorrhizal Genomics Consortium"/>
            <person name="Kohler A."/>
            <person name="Kuo A."/>
            <person name="Nagy L.G."/>
            <person name="Floudas D."/>
            <person name="Copeland A."/>
            <person name="Barry K.W."/>
            <person name="Cichocki N."/>
            <person name="Veneault-Fourrey C."/>
            <person name="LaButti K."/>
            <person name="Lindquist E.A."/>
            <person name="Lipzen A."/>
            <person name="Lundell T."/>
            <person name="Morin E."/>
            <person name="Murat C."/>
            <person name="Riley R."/>
            <person name="Ohm R."/>
            <person name="Sun H."/>
            <person name="Tunlid A."/>
            <person name="Henrissat B."/>
            <person name="Grigoriev I.V."/>
            <person name="Hibbett D.S."/>
            <person name="Martin F."/>
        </authorList>
    </citation>
    <scope>NUCLEOTIDE SEQUENCE [LARGE SCALE GENOMIC DNA]</scope>
    <source>
        <strain evidence="2">441</strain>
    </source>
</reference>
<gene>
    <name evidence="1" type="ORF">PISMIDRAFT_24309</name>
</gene>
<reference evidence="1 2" key="1">
    <citation type="submission" date="2014-04" db="EMBL/GenBank/DDBJ databases">
        <authorList>
            <consortium name="DOE Joint Genome Institute"/>
            <person name="Kuo A."/>
            <person name="Kohler A."/>
            <person name="Costa M.D."/>
            <person name="Nagy L.G."/>
            <person name="Floudas D."/>
            <person name="Copeland A."/>
            <person name="Barry K.W."/>
            <person name="Cichocki N."/>
            <person name="Veneault-Fourrey C."/>
            <person name="LaButti K."/>
            <person name="Lindquist E.A."/>
            <person name="Lipzen A."/>
            <person name="Lundell T."/>
            <person name="Morin E."/>
            <person name="Murat C."/>
            <person name="Sun H."/>
            <person name="Tunlid A."/>
            <person name="Henrissat B."/>
            <person name="Grigoriev I.V."/>
            <person name="Hibbett D.S."/>
            <person name="Martin F."/>
            <person name="Nordberg H.P."/>
            <person name="Cantor M.N."/>
            <person name="Hua S.X."/>
        </authorList>
    </citation>
    <scope>NUCLEOTIDE SEQUENCE [LARGE SCALE GENOMIC DNA]</scope>
    <source>
        <strain evidence="1 2">441</strain>
    </source>
</reference>
<proteinExistence type="predicted"/>
<dbReference type="HOGENOM" id="CLU_1240566_0_0_1"/>
<keyword evidence="2" id="KW-1185">Reference proteome</keyword>
<dbReference type="AlphaFoldDB" id="A0A0C9Z0N5"/>
<name>A0A0C9Z0N5_9AGAM</name>
<evidence type="ECO:0000313" key="2">
    <source>
        <dbReference type="Proteomes" id="UP000054018"/>
    </source>
</evidence>
<dbReference type="OrthoDB" id="2685635at2759"/>
<organism evidence="1 2">
    <name type="scientific">Pisolithus microcarpus 441</name>
    <dbReference type="NCBI Taxonomy" id="765257"/>
    <lineage>
        <taxon>Eukaryota</taxon>
        <taxon>Fungi</taxon>
        <taxon>Dikarya</taxon>
        <taxon>Basidiomycota</taxon>
        <taxon>Agaricomycotina</taxon>
        <taxon>Agaricomycetes</taxon>
        <taxon>Agaricomycetidae</taxon>
        <taxon>Boletales</taxon>
        <taxon>Sclerodermatineae</taxon>
        <taxon>Pisolithaceae</taxon>
        <taxon>Pisolithus</taxon>
    </lineage>
</organism>
<accession>A0A0C9Z0N5</accession>
<dbReference type="Proteomes" id="UP000054018">
    <property type="component" value="Unassembled WGS sequence"/>
</dbReference>
<sequence>MTLPNVNNNPHQTSVPLPTWLIASRRNMINTGFYHGNDSFHDKVAWVWEGCANRLSIKLEMMDDKASSDSDLVKYPSPPPEGMDIAPICAVVKISDNDFWLTADAGSHGPLQIWKDFSDVKASCATEQPDVAPFKDDYPITLATPKFSGKKGLVIHSSDTEADSDVGFKVHHKLFKPLDHNEVIEHSVHEDDATEEGKENNLECDGIHGNTNNFSNASSKLLV</sequence>
<protein>
    <submittedName>
        <fullName evidence="1">Uncharacterized protein</fullName>
    </submittedName>
</protein>
<dbReference type="EMBL" id="KN833776">
    <property type="protein sequence ID" value="KIK19869.1"/>
    <property type="molecule type" value="Genomic_DNA"/>
</dbReference>
<evidence type="ECO:0000313" key="1">
    <source>
        <dbReference type="EMBL" id="KIK19869.1"/>
    </source>
</evidence>